<keyword evidence="4" id="KW-0503">Monooxygenase</keyword>
<reference evidence="7" key="1">
    <citation type="journal article" date="2014" name="Genome Announc.">
        <title>Genome sequence of the yeast Cyberlindnera fabianii (Hansenula fabianii).</title>
        <authorList>
            <person name="Freel K.C."/>
            <person name="Sarilar V."/>
            <person name="Neuveglise C."/>
            <person name="Devillers H."/>
            <person name="Friedrich A."/>
            <person name="Schacherer J."/>
        </authorList>
    </citation>
    <scope>NUCLEOTIDE SEQUENCE</scope>
    <source>
        <strain evidence="7">YJS4271</strain>
    </source>
</reference>
<evidence type="ECO:0000256" key="5">
    <source>
        <dbReference type="ARBA" id="ARBA00033748"/>
    </source>
</evidence>
<dbReference type="NCBIfam" id="TIGR03860">
    <property type="entry name" value="FMN_nitrolo"/>
    <property type="match status" value="1"/>
</dbReference>
<sequence length="512" mass="56857">MDDREGRVLPIVKKPRLVRPKKPLVLNLFTQGCVNTQSAGLWTLPGDVATNYNTLDYWINLAKKAEAAKFNAIFIADVLGPYDVYKGPKNYSFGARAATQFPGIDPAIPISAMASVTKSLGFGITFSTISEHPYLLARKLATLDFMTSGRVGWNIVSSYLESASRNLLNGEPLPEKTVRYAKTDEYVQVVVELLLSSFRTDAVKADPKTKIYADPDLIRTIDFEGQWYKVPGPSYTSPTPQGIPVLFHAGTSPSGIETAAKWGECAFSNGNSPTILRYKSDKIHDIASQRYGRDRDSIKILVLVVVIVAETEEKAWEKFNRYAEYTDHEAALAMIGGWMNTDLSKYDDDVDLLKIDNVKDREIAKHFCADIIGDGPITKKTLARHVSVKGSSDLVIGNVEQVVQRLVDYVEVGGADGFNFAGPANPETYDDVIDLVLPELKKRGYMWEDYPVPGGTLRENLTGEKGHTHIQEGHPAFGYTWTPKLGDKDEFKKHLDHHKEELARAQAKPLES</sequence>
<keyword evidence="3" id="KW-0560">Oxidoreductase</keyword>
<keyword evidence="2" id="KW-0288">FMN</keyword>
<accession>A0A061BJY5</accession>
<evidence type="ECO:0000256" key="1">
    <source>
        <dbReference type="ARBA" id="ARBA00022630"/>
    </source>
</evidence>
<feature type="domain" description="Luciferase-like" evidence="6">
    <location>
        <begin position="49"/>
        <end position="414"/>
    </location>
</feature>
<dbReference type="PhylomeDB" id="A0A061BJY5"/>
<dbReference type="SUPFAM" id="SSF51679">
    <property type="entry name" value="Bacterial luciferase-like"/>
    <property type="match status" value="1"/>
</dbReference>
<dbReference type="InterPro" id="IPR051260">
    <property type="entry name" value="Diverse_substr_monoxygenases"/>
</dbReference>
<dbReference type="Gene3D" id="3.20.20.30">
    <property type="entry name" value="Luciferase-like domain"/>
    <property type="match status" value="1"/>
</dbReference>
<evidence type="ECO:0000256" key="2">
    <source>
        <dbReference type="ARBA" id="ARBA00022643"/>
    </source>
</evidence>
<evidence type="ECO:0000256" key="3">
    <source>
        <dbReference type="ARBA" id="ARBA00023002"/>
    </source>
</evidence>
<evidence type="ECO:0000256" key="4">
    <source>
        <dbReference type="ARBA" id="ARBA00023033"/>
    </source>
</evidence>
<dbReference type="GO" id="GO:0016705">
    <property type="term" value="F:oxidoreductase activity, acting on paired donors, with incorporation or reduction of molecular oxygen"/>
    <property type="evidence" value="ECO:0007669"/>
    <property type="project" value="InterPro"/>
</dbReference>
<organism evidence="7">
    <name type="scientific">Cyberlindnera fabianii</name>
    <name type="common">Yeast</name>
    <name type="synonym">Hansenula fabianii</name>
    <dbReference type="NCBI Taxonomy" id="36022"/>
    <lineage>
        <taxon>Eukaryota</taxon>
        <taxon>Fungi</taxon>
        <taxon>Dikarya</taxon>
        <taxon>Ascomycota</taxon>
        <taxon>Saccharomycotina</taxon>
        <taxon>Saccharomycetes</taxon>
        <taxon>Phaffomycetales</taxon>
        <taxon>Phaffomycetaceae</taxon>
        <taxon>Cyberlindnera</taxon>
    </lineage>
</organism>
<dbReference type="EMBL" id="LK052916">
    <property type="protein sequence ID" value="CDR47325.1"/>
    <property type="molecule type" value="Genomic_DNA"/>
</dbReference>
<gene>
    <name evidence="7" type="ORF">CYFA0S_31e00386g</name>
</gene>
<name>A0A061BJY5_CYBFA</name>
<dbReference type="PANTHER" id="PTHR30011:SF16">
    <property type="entry name" value="C2H2 FINGER DOMAIN TRANSCRIPTION FACTOR (EUROFUNG)-RELATED"/>
    <property type="match status" value="1"/>
</dbReference>
<dbReference type="OrthoDB" id="3979630at2759"/>
<dbReference type="GO" id="GO:0004497">
    <property type="term" value="F:monooxygenase activity"/>
    <property type="evidence" value="ECO:0007669"/>
    <property type="project" value="UniProtKB-KW"/>
</dbReference>
<proteinExistence type="inferred from homology"/>
<dbReference type="InterPro" id="IPR016215">
    <property type="entry name" value="NTA_MOA"/>
</dbReference>
<dbReference type="InterPro" id="IPR011251">
    <property type="entry name" value="Luciferase-like_dom"/>
</dbReference>
<dbReference type="PANTHER" id="PTHR30011">
    <property type="entry name" value="ALKANESULFONATE MONOOXYGENASE-RELATED"/>
    <property type="match status" value="1"/>
</dbReference>
<evidence type="ECO:0000313" key="7">
    <source>
        <dbReference type="EMBL" id="CDR47325.1"/>
    </source>
</evidence>
<dbReference type="VEuPathDB" id="FungiDB:BON22_4420"/>
<dbReference type="Pfam" id="PF00296">
    <property type="entry name" value="Bac_luciferase"/>
    <property type="match status" value="1"/>
</dbReference>
<evidence type="ECO:0000259" key="6">
    <source>
        <dbReference type="Pfam" id="PF00296"/>
    </source>
</evidence>
<dbReference type="AlphaFoldDB" id="A0A061BJY5"/>
<dbReference type="PROSITE" id="PS51257">
    <property type="entry name" value="PROKAR_LIPOPROTEIN"/>
    <property type="match status" value="1"/>
</dbReference>
<comment type="similarity">
    <text evidence="5">Belongs to the NtaA/SnaA/DszA monooxygenase family.</text>
</comment>
<keyword evidence="1" id="KW-0285">Flavoprotein</keyword>
<dbReference type="InterPro" id="IPR036661">
    <property type="entry name" value="Luciferase-like_sf"/>
</dbReference>
<dbReference type="PIRSF" id="PIRSF000337">
    <property type="entry name" value="NTA_MOA"/>
    <property type="match status" value="1"/>
</dbReference>
<protein>
    <submittedName>
        <fullName evidence="7">CYFA0S31e00386g1_1</fullName>
    </submittedName>
</protein>